<dbReference type="Gene3D" id="2.40.50.140">
    <property type="entry name" value="Nucleic acid-binding proteins"/>
    <property type="match status" value="1"/>
</dbReference>
<dbReference type="OrthoDB" id="9764149at2"/>
<evidence type="ECO:0000256" key="6">
    <source>
        <dbReference type="ARBA" id="ARBA00022884"/>
    </source>
</evidence>
<evidence type="ECO:0000313" key="10">
    <source>
        <dbReference type="Proteomes" id="UP000019486"/>
    </source>
</evidence>
<dbReference type="InterPro" id="IPR050180">
    <property type="entry name" value="RNR_Ribonuclease"/>
</dbReference>
<dbReference type="STRING" id="1385369.N825_03755"/>
<gene>
    <name evidence="7" type="primary">rnr</name>
    <name evidence="9" type="ORF">N825_03755</name>
</gene>
<evidence type="ECO:0000256" key="2">
    <source>
        <dbReference type="ARBA" id="ARBA00022490"/>
    </source>
</evidence>
<dbReference type="GO" id="GO:0006402">
    <property type="term" value="P:mRNA catabolic process"/>
    <property type="evidence" value="ECO:0007669"/>
    <property type="project" value="TreeGrafter"/>
</dbReference>
<reference evidence="9 10" key="1">
    <citation type="submission" date="2013-08" db="EMBL/GenBank/DDBJ databases">
        <title>The genome sequence of Skermanella stibiiresistens.</title>
        <authorList>
            <person name="Zhu W."/>
            <person name="Wang G."/>
        </authorList>
    </citation>
    <scope>NUCLEOTIDE SEQUENCE [LARGE SCALE GENOMIC DNA]</scope>
    <source>
        <strain evidence="9 10">SB22</strain>
    </source>
</reference>
<dbReference type="SMART" id="SM00316">
    <property type="entry name" value="S1"/>
    <property type="match status" value="1"/>
</dbReference>
<dbReference type="Pfam" id="PF00575">
    <property type="entry name" value="S1"/>
    <property type="match status" value="1"/>
</dbReference>
<dbReference type="PROSITE" id="PS50126">
    <property type="entry name" value="S1"/>
    <property type="match status" value="1"/>
</dbReference>
<keyword evidence="5 7" id="KW-0269">Exonuclease</keyword>
<dbReference type="InterPro" id="IPR022966">
    <property type="entry name" value="RNase_II/R_CS"/>
</dbReference>
<sequence length="735" mass="80872">MTEETPKKPGAVPTRDEILAFIRNSPVPVGKREIAREFKLKGDDRIALKELLKDLEGDGSVERDRGRRLAPPAALPAVSVLEVVEIDTDGEVLARPITWTLDEPPPRILMQPERRGHPALAVGDRVLAQLSRQKDRVYIGRTIRKLERHGSARVLGIYEMTPDGARLRPTDKRQRADFIVTPANSGDAENGELVVAEVLPSSRFGLKQAKVVERLGDMANPRSISLIAIHSQDLPTVFSEAALEEAGRAAAPTLEGRTDLRDIPLVTIDGVDARDFDDAVWAEPDPDVAGGWHLMVAIADVAFYVRPGKPLDRSAFQRGNSAYFPDRVVPMLPEALSNDLCSLRPGEDRACLAVHLWIDARGELTRHQFVRGLMRSAARLTYEQVQAARDGAPDDAAGPLLSPVIEPLYGAYATLNAARARRGTLELDLPERQVRLDERGGVVAITPRQRLDSHRLIEEFMISANVAAAEALEAKGAPCLYRVHDQPSMDKLESLREFLHGLGLKLAQGPLKPSDFTRILERVAETPEASLVSQVVLRSQAQASYSPENIGHFGLALRRYAHFTSPIRRYADLVVHRSLIRAFGLGAGGLDDAEAERMVEIAEHISSTERRAAVAERDAVDRFTAAFLAERVGATFSGRITGVTRFGLFVELDETGADGLVPVSSLPDDRYEHLEKQHALVGQRSGRRYRLGAAVKVKLVEADPVLGSTLFALLEPGDTDPPWTRELRTGKRRDR</sequence>
<dbReference type="EC" id="3.1.13.1" evidence="7"/>
<dbReference type="InterPro" id="IPR012340">
    <property type="entry name" value="NA-bd_OB-fold"/>
</dbReference>
<organism evidence="9 10">
    <name type="scientific">Skermanella stibiiresistens SB22</name>
    <dbReference type="NCBI Taxonomy" id="1385369"/>
    <lineage>
        <taxon>Bacteria</taxon>
        <taxon>Pseudomonadati</taxon>
        <taxon>Pseudomonadota</taxon>
        <taxon>Alphaproteobacteria</taxon>
        <taxon>Rhodospirillales</taxon>
        <taxon>Azospirillaceae</taxon>
        <taxon>Skermanella</taxon>
    </lineage>
</organism>
<dbReference type="SUPFAM" id="SSF50249">
    <property type="entry name" value="Nucleic acid-binding proteins"/>
    <property type="match status" value="2"/>
</dbReference>
<keyword evidence="10" id="KW-1185">Reference proteome</keyword>
<dbReference type="GO" id="GO:0005829">
    <property type="term" value="C:cytosol"/>
    <property type="evidence" value="ECO:0007669"/>
    <property type="project" value="TreeGrafter"/>
</dbReference>
<dbReference type="CDD" id="cd04471">
    <property type="entry name" value="S1_RNase_R"/>
    <property type="match status" value="1"/>
</dbReference>
<dbReference type="InterPro" id="IPR004476">
    <property type="entry name" value="RNase_II/RNase_R"/>
</dbReference>
<dbReference type="RefSeq" id="WP_051512369.1">
    <property type="nucleotide sequence ID" value="NZ_AVFL01000009.1"/>
</dbReference>
<comment type="catalytic activity">
    <reaction evidence="1 7">
        <text>Exonucleolytic cleavage in the 3'- to 5'-direction to yield nucleoside 5'-phosphates.</text>
        <dbReference type="EC" id="3.1.13.1"/>
    </reaction>
</comment>
<evidence type="ECO:0000313" key="9">
    <source>
        <dbReference type="EMBL" id="EWY40093.1"/>
    </source>
</evidence>
<dbReference type="HAMAP" id="MF_01895">
    <property type="entry name" value="RNase_R"/>
    <property type="match status" value="1"/>
</dbReference>
<dbReference type="GO" id="GO:0003723">
    <property type="term" value="F:RNA binding"/>
    <property type="evidence" value="ECO:0007669"/>
    <property type="project" value="UniProtKB-UniRule"/>
</dbReference>
<keyword evidence="4 7" id="KW-0378">Hydrolase</keyword>
<dbReference type="NCBIfam" id="TIGR00358">
    <property type="entry name" value="3_prime_RNase"/>
    <property type="match status" value="1"/>
</dbReference>
<dbReference type="EMBL" id="AVFL01000009">
    <property type="protein sequence ID" value="EWY40093.1"/>
    <property type="molecule type" value="Genomic_DNA"/>
</dbReference>
<comment type="similarity">
    <text evidence="7">Belongs to the RNR ribonuclease family. RNase R subfamily.</text>
</comment>
<dbReference type="Pfam" id="PF17876">
    <property type="entry name" value="CSD2"/>
    <property type="match status" value="1"/>
</dbReference>
<comment type="function">
    <text evidence="7">3'-5' exoribonuclease that releases 5'-nucleoside monophosphates and is involved in maturation of structured RNAs.</text>
</comment>
<accession>W9H8G9</accession>
<dbReference type="InterPro" id="IPR001900">
    <property type="entry name" value="RNase_II/R"/>
</dbReference>
<dbReference type="GO" id="GO:0008859">
    <property type="term" value="F:exoribonuclease II activity"/>
    <property type="evidence" value="ECO:0007669"/>
    <property type="project" value="UniProtKB-UniRule"/>
</dbReference>
<dbReference type="NCBIfam" id="TIGR02063">
    <property type="entry name" value="RNase_R"/>
    <property type="match status" value="1"/>
</dbReference>
<evidence type="ECO:0000259" key="8">
    <source>
        <dbReference type="PROSITE" id="PS50126"/>
    </source>
</evidence>
<dbReference type="PANTHER" id="PTHR23355:SF9">
    <property type="entry name" value="DIS3-LIKE EXONUCLEASE 2"/>
    <property type="match status" value="1"/>
</dbReference>
<dbReference type="InterPro" id="IPR003029">
    <property type="entry name" value="S1_domain"/>
</dbReference>
<evidence type="ECO:0000256" key="4">
    <source>
        <dbReference type="ARBA" id="ARBA00022801"/>
    </source>
</evidence>
<dbReference type="AlphaFoldDB" id="W9H8G9"/>
<dbReference type="InterPro" id="IPR011805">
    <property type="entry name" value="RNase_R"/>
</dbReference>
<dbReference type="InterPro" id="IPR040476">
    <property type="entry name" value="CSD2"/>
</dbReference>
<proteinExistence type="inferred from homology"/>
<evidence type="ECO:0000256" key="5">
    <source>
        <dbReference type="ARBA" id="ARBA00022839"/>
    </source>
</evidence>
<evidence type="ECO:0000256" key="3">
    <source>
        <dbReference type="ARBA" id="ARBA00022722"/>
    </source>
</evidence>
<evidence type="ECO:0000256" key="1">
    <source>
        <dbReference type="ARBA" id="ARBA00001849"/>
    </source>
</evidence>
<feature type="domain" description="S1 motif" evidence="8">
    <location>
        <begin position="633"/>
        <end position="714"/>
    </location>
</feature>
<dbReference type="PROSITE" id="PS01175">
    <property type="entry name" value="RIBONUCLEASE_II"/>
    <property type="match status" value="1"/>
</dbReference>
<dbReference type="PANTHER" id="PTHR23355">
    <property type="entry name" value="RIBONUCLEASE"/>
    <property type="match status" value="1"/>
</dbReference>
<keyword evidence="6 7" id="KW-0694">RNA-binding</keyword>
<name>W9H8G9_9PROT</name>
<comment type="subcellular location">
    <subcellularLocation>
        <location evidence="7">Cytoplasm</location>
    </subcellularLocation>
</comment>
<keyword evidence="2 7" id="KW-0963">Cytoplasm</keyword>
<evidence type="ECO:0000256" key="7">
    <source>
        <dbReference type="HAMAP-Rule" id="MF_01895"/>
    </source>
</evidence>
<protein>
    <recommendedName>
        <fullName evidence="7">Ribonuclease R</fullName>
        <shortName evidence="7">RNase R</shortName>
        <ecNumber evidence="7">3.1.13.1</ecNumber>
    </recommendedName>
</protein>
<dbReference type="SMART" id="SM00955">
    <property type="entry name" value="RNB"/>
    <property type="match status" value="1"/>
</dbReference>
<dbReference type="Proteomes" id="UP000019486">
    <property type="component" value="Unassembled WGS sequence"/>
</dbReference>
<dbReference type="Pfam" id="PF00773">
    <property type="entry name" value="RNB"/>
    <property type="match status" value="1"/>
</dbReference>
<keyword evidence="3 7" id="KW-0540">Nuclease</keyword>
<dbReference type="PATRIC" id="fig|1385369.3.peg.2990"/>
<comment type="caution">
    <text evidence="9">The sequence shown here is derived from an EMBL/GenBank/DDBJ whole genome shotgun (WGS) entry which is preliminary data.</text>
</comment>